<dbReference type="AlphaFoldDB" id="A0A2G5T4G9"/>
<reference evidence="3" key="1">
    <citation type="submission" date="2017-10" db="EMBL/GenBank/DDBJ databases">
        <title>Rapid genome shrinkage in a self-fertile nematode reveals novel sperm competition proteins.</title>
        <authorList>
            <person name="Yin D."/>
            <person name="Schwarz E.M."/>
            <person name="Thomas C.G."/>
            <person name="Felde R.L."/>
            <person name="Korf I.F."/>
            <person name="Cutter A.D."/>
            <person name="Schartner C.M."/>
            <person name="Ralston E.J."/>
            <person name="Meyer B.J."/>
            <person name="Haag E.S."/>
        </authorList>
    </citation>
    <scope>NUCLEOTIDE SEQUENCE [LARGE SCALE GENOMIC DNA]</scope>
    <source>
        <strain evidence="3">JU1422</strain>
    </source>
</reference>
<evidence type="ECO:0000256" key="1">
    <source>
        <dbReference type="SAM" id="SignalP"/>
    </source>
</evidence>
<organism evidence="2 3">
    <name type="scientific">Caenorhabditis nigoni</name>
    <dbReference type="NCBI Taxonomy" id="1611254"/>
    <lineage>
        <taxon>Eukaryota</taxon>
        <taxon>Metazoa</taxon>
        <taxon>Ecdysozoa</taxon>
        <taxon>Nematoda</taxon>
        <taxon>Chromadorea</taxon>
        <taxon>Rhabditida</taxon>
        <taxon>Rhabditina</taxon>
        <taxon>Rhabditomorpha</taxon>
        <taxon>Rhabditoidea</taxon>
        <taxon>Rhabditidae</taxon>
        <taxon>Peloderinae</taxon>
        <taxon>Caenorhabditis</taxon>
    </lineage>
</organism>
<gene>
    <name evidence="2" type="primary">Cni-F53F4.13</name>
    <name evidence="2" type="synonym">Cnig_chr_V.g16308</name>
    <name evidence="2" type="ORF">B9Z55_016308</name>
</gene>
<evidence type="ECO:0000313" key="3">
    <source>
        <dbReference type="Proteomes" id="UP000230233"/>
    </source>
</evidence>
<dbReference type="Proteomes" id="UP000230233">
    <property type="component" value="Chromosome V"/>
</dbReference>
<accession>A0A2G5T4G9</accession>
<proteinExistence type="predicted"/>
<dbReference type="InterPro" id="IPR027913">
    <property type="entry name" value="DUF4473"/>
</dbReference>
<dbReference type="Pfam" id="PF14747">
    <property type="entry name" value="DUF4473"/>
    <property type="match status" value="1"/>
</dbReference>
<dbReference type="OrthoDB" id="5848723at2759"/>
<evidence type="ECO:0000313" key="2">
    <source>
        <dbReference type="EMBL" id="PIC22157.1"/>
    </source>
</evidence>
<feature type="signal peptide" evidence="1">
    <location>
        <begin position="1"/>
        <end position="19"/>
    </location>
</feature>
<feature type="chain" id="PRO_5013949217" evidence="1">
    <location>
        <begin position="20"/>
        <end position="127"/>
    </location>
</feature>
<keyword evidence="1" id="KW-0732">Signal</keyword>
<dbReference type="PANTHER" id="PTHR33272">
    <property type="entry name" value="PROTEIN CBG22877-RELATED"/>
    <property type="match status" value="1"/>
</dbReference>
<sequence length="127" mass="14178">MNFVWTSIFVAVLAVSALALNENGWFFIHRTMNFICMISENNYLQELIDAGVSQETANKLVNIAVQHNNDGADPNKSGRTIFESIISETNAAIAQAPQADQEAYKSFVEDKKNQYEKPDSVDNSDDE</sequence>
<comment type="caution">
    <text evidence="2">The sequence shown here is derived from an EMBL/GenBank/DDBJ whole genome shotgun (WGS) entry which is preliminary data.</text>
</comment>
<dbReference type="STRING" id="1611254.A0A2G5T4G9"/>
<dbReference type="PANTHER" id="PTHR33272:SF7">
    <property type="entry name" value="MINOR CAPSID PROTEIN"/>
    <property type="match status" value="1"/>
</dbReference>
<keyword evidence="3" id="KW-1185">Reference proteome</keyword>
<name>A0A2G5T4G9_9PELO</name>
<dbReference type="EMBL" id="PDUG01000005">
    <property type="protein sequence ID" value="PIC22157.1"/>
    <property type="molecule type" value="Genomic_DNA"/>
</dbReference>
<protein>
    <submittedName>
        <fullName evidence="2">Uncharacterized protein</fullName>
    </submittedName>
</protein>